<feature type="domain" description="Peptidase S9 prolyl oligopeptidase catalytic" evidence="3">
    <location>
        <begin position="395"/>
        <end position="597"/>
    </location>
</feature>
<evidence type="ECO:0000313" key="7">
    <source>
        <dbReference type="Proteomes" id="UP000323075"/>
    </source>
</evidence>
<name>A0A4D6GUX7_HALS9</name>
<dbReference type="Proteomes" id="UP000323075">
    <property type="component" value="Unassembled WGS sequence"/>
</dbReference>
<reference evidence="4 6" key="1">
    <citation type="journal article" date="2019" name="Microbiol. Resour. Announc.">
        <title>The Genome Sequence of the Halobacterium salinarum Type Strain Is Closely Related to That of Laboratory Strains NRC-1 and R1.</title>
        <authorList>
            <person name="Pfeiffer F."/>
            <person name="Marchfelder A."/>
            <person name="Habermann B."/>
            <person name="Dyall-Smith M.L."/>
        </authorList>
    </citation>
    <scope>NUCLEOTIDE SEQUENCE [LARGE SCALE GENOMIC DNA]</scope>
    <source>
        <strain evidence="4">91-R6</strain>
        <strain evidence="6">ATCC 33171 / DSM 3754 / JCM 8978 / NBRC 102687 / NCIMB 764 / 91-R6</strain>
    </source>
</reference>
<dbReference type="GO" id="GO:0006508">
    <property type="term" value="P:proteolysis"/>
    <property type="evidence" value="ECO:0007669"/>
    <property type="project" value="InterPro"/>
</dbReference>
<dbReference type="Pfam" id="PF07676">
    <property type="entry name" value="PD40"/>
    <property type="match status" value="1"/>
</dbReference>
<protein>
    <submittedName>
        <fullName evidence="5">Dipeptidyl aminopeptidase/acylaminoacyl peptidase</fullName>
    </submittedName>
    <submittedName>
        <fullName evidence="4">Peptidase S9 family protein</fullName>
    </submittedName>
</protein>
<dbReference type="Proteomes" id="UP000296216">
    <property type="component" value="Chromosome"/>
</dbReference>
<keyword evidence="2" id="KW-0720">Serine protease</keyword>
<reference evidence="4" key="3">
    <citation type="journal article" name="MicrobiologyOpen">
        <title>Whole-genome comparison between the type strain of Halobacterium salinarum (DSM 3754(T)) and the laboratory strains R1 and NRC-1.</title>
        <authorList>
            <person name="Pfeiffer F."/>
            <person name="Losensky G."/>
            <person name="Marchfelder A."/>
            <person name="Habermann B."/>
            <person name="Dyall-Smith M."/>
        </authorList>
    </citation>
    <scope>NUCLEOTIDE SEQUENCE</scope>
    <source>
        <strain evidence="4">91-R6</strain>
    </source>
</reference>
<evidence type="ECO:0000256" key="1">
    <source>
        <dbReference type="ARBA" id="ARBA00022801"/>
    </source>
</evidence>
<dbReference type="Gene3D" id="2.130.10.10">
    <property type="entry name" value="YVTN repeat-like/Quinoprotein amine dehydrogenase"/>
    <property type="match status" value="1"/>
</dbReference>
<dbReference type="RefSeq" id="WP_010902257.1">
    <property type="nucleotide sequence ID" value="NZ_VRYN01000002.1"/>
</dbReference>
<dbReference type="SUPFAM" id="SSF53474">
    <property type="entry name" value="alpha/beta-Hydrolases"/>
    <property type="match status" value="1"/>
</dbReference>
<dbReference type="EMBL" id="VRYN01000002">
    <property type="protein sequence ID" value="TYO76714.1"/>
    <property type="molecule type" value="Genomic_DNA"/>
</dbReference>
<organism evidence="4 6">
    <name type="scientific">Halobacterium salinarum (strain ATCC 33171 / DSM 3754 / JCM 8978 / NBRC 102687 / NCIMB 764 / 91-R6)</name>
    <dbReference type="NCBI Taxonomy" id="2597657"/>
    <lineage>
        <taxon>Archaea</taxon>
        <taxon>Methanobacteriati</taxon>
        <taxon>Methanobacteriota</taxon>
        <taxon>Stenosarchaea group</taxon>
        <taxon>Halobacteria</taxon>
        <taxon>Halobacteriales</taxon>
        <taxon>Halobacteriaceae</taxon>
        <taxon>Halobacterium</taxon>
    </lineage>
</organism>
<dbReference type="InterPro" id="IPR029058">
    <property type="entry name" value="AB_hydrolase_fold"/>
</dbReference>
<keyword evidence="5" id="KW-0645">Protease</keyword>
<dbReference type="InterPro" id="IPR002470">
    <property type="entry name" value="Peptidase_S9A"/>
</dbReference>
<dbReference type="Pfam" id="PF00326">
    <property type="entry name" value="Peptidase_S9"/>
    <property type="match status" value="1"/>
</dbReference>
<keyword evidence="1" id="KW-0378">Hydrolase</keyword>
<dbReference type="InterPro" id="IPR001375">
    <property type="entry name" value="Peptidase_S9_cat"/>
</dbReference>
<dbReference type="GO" id="GO:0004252">
    <property type="term" value="F:serine-type endopeptidase activity"/>
    <property type="evidence" value="ECO:0007669"/>
    <property type="project" value="InterPro"/>
</dbReference>
<accession>A0A4D6GUX7</accession>
<evidence type="ECO:0000259" key="3">
    <source>
        <dbReference type="Pfam" id="PF00326"/>
    </source>
</evidence>
<dbReference type="InterPro" id="IPR011659">
    <property type="entry name" value="WD40"/>
</dbReference>
<evidence type="ECO:0000256" key="2">
    <source>
        <dbReference type="ARBA" id="ARBA00022825"/>
    </source>
</evidence>
<dbReference type="EMBL" id="CP038631">
    <property type="protein sequence ID" value="QCC44238.1"/>
    <property type="molecule type" value="Genomic_DNA"/>
</dbReference>
<dbReference type="Gene3D" id="2.120.10.30">
    <property type="entry name" value="TolB, C-terminal domain"/>
    <property type="match status" value="1"/>
</dbReference>
<evidence type="ECO:0000313" key="5">
    <source>
        <dbReference type="EMBL" id="TYO76714.1"/>
    </source>
</evidence>
<dbReference type="InterPro" id="IPR015943">
    <property type="entry name" value="WD40/YVTN_repeat-like_dom_sf"/>
</dbReference>
<dbReference type="SMR" id="A0A4D6GUX7"/>
<dbReference type="GO" id="GO:0004177">
    <property type="term" value="F:aminopeptidase activity"/>
    <property type="evidence" value="ECO:0007669"/>
    <property type="project" value="UniProtKB-KW"/>
</dbReference>
<dbReference type="PANTHER" id="PTHR42776">
    <property type="entry name" value="SERINE PEPTIDASE S9 FAMILY MEMBER"/>
    <property type="match status" value="1"/>
</dbReference>
<dbReference type="InterPro" id="IPR011042">
    <property type="entry name" value="6-blade_b-propeller_TolB-like"/>
</dbReference>
<evidence type="ECO:0000313" key="4">
    <source>
        <dbReference type="EMBL" id="QCC44238.1"/>
    </source>
</evidence>
<keyword evidence="5" id="KW-0031">Aminopeptidase</keyword>
<sequence>MAYDIERYLDIRGAGDPTYGPTGELAFTLGTTGTAQVWALGAPGAWPTQLTFHDERVQWASFSPTREELAYGMDTGGDEFTQLHRVSGDGSEDVQLTAFPDAKHDWGGWSHDGDRIAYTANRRDASRFDVYVQGRDEAGANADCVRVGDTFDLPSVVGWSPSDDRLLVVDTHSNFDQDVAVLDVDTGEITRATAGLDADTRFSWVAWAPDGGGVYVTTDHDADTRYLGLLDPETGAISRVADGGDWPIEAVVTAHDAGRLAYVRNRDGYSELTIADAAGTTLTEQPTPELPDGVIRGLSWGPDGDTLAVVVSAATENPNVFVVDVATGAATQWTNAATAGIPKSTFREPELVRYETFDGREIPALFTRPDGDGPHPVIVDFHGGPEGQRRPSFLSLRQYFVDNGYAVFEPNVRGSSGYGATYMNLDNVRNRMDAVADGKAGVEWLTARTDIDADRVVAYGGSYGGFMVLASLTEYPELWAAGVDIVGIANFVTFLENTGDWRREHRESEYGSLDADREFLESISPTNNADRIRAPLLVLHGANDPRVPVGEAERIVEQASAHVPVEKHVFDDEGHGFSKRANKQAAYRAVVDFLDDHA</sequence>
<dbReference type="AlphaFoldDB" id="A0A4D6GUX7"/>
<dbReference type="PANTHER" id="PTHR42776:SF27">
    <property type="entry name" value="DIPEPTIDYL PEPTIDASE FAMILY MEMBER 6"/>
    <property type="match status" value="1"/>
</dbReference>
<dbReference type="Gene3D" id="3.40.50.1820">
    <property type="entry name" value="alpha/beta hydrolase"/>
    <property type="match status" value="1"/>
</dbReference>
<gene>
    <name evidence="5" type="ORF">APQ99_01355</name>
    <name evidence="4" type="ORF">HBSAL_02545</name>
</gene>
<reference evidence="5 7" key="2">
    <citation type="submission" date="2019-07" db="EMBL/GenBank/DDBJ databases">
        <title>Genomic Encyclopedia of Archaeal and Bacterial Type Strains, Phase II (KMG-II): from individual species to whole genera.</title>
        <authorList>
            <person name="Goeker M."/>
        </authorList>
    </citation>
    <scope>NUCLEOTIDE SEQUENCE [LARGE SCALE GENOMIC DNA]</scope>
    <source>
        <strain evidence="5 7">DSM 3754</strain>
    </source>
</reference>
<dbReference type="SUPFAM" id="SSF82171">
    <property type="entry name" value="DPP6 N-terminal domain-like"/>
    <property type="match status" value="1"/>
</dbReference>
<dbReference type="PRINTS" id="PR00862">
    <property type="entry name" value="PROLIGOPTASE"/>
</dbReference>
<evidence type="ECO:0000313" key="6">
    <source>
        <dbReference type="Proteomes" id="UP000296216"/>
    </source>
</evidence>
<proteinExistence type="predicted"/>
<dbReference type="GeneID" id="68693332"/>